<dbReference type="Gene3D" id="3.90.650.10">
    <property type="entry name" value="PurM-like C-terminal domain"/>
    <property type="match status" value="1"/>
</dbReference>
<dbReference type="EMBL" id="VSSQ01000174">
    <property type="protein sequence ID" value="MPL83277.1"/>
    <property type="molecule type" value="Genomic_DNA"/>
</dbReference>
<dbReference type="NCBIfam" id="TIGR02124">
    <property type="entry name" value="hypE"/>
    <property type="match status" value="1"/>
</dbReference>
<dbReference type="PIRSF" id="PIRSF005644">
    <property type="entry name" value="Hdrgns_mtr_HypE"/>
    <property type="match status" value="1"/>
</dbReference>
<evidence type="ECO:0000313" key="4">
    <source>
        <dbReference type="EMBL" id="MPL83277.1"/>
    </source>
</evidence>
<dbReference type="SUPFAM" id="SSF55326">
    <property type="entry name" value="PurM N-terminal domain-like"/>
    <property type="match status" value="1"/>
</dbReference>
<dbReference type="GO" id="GO:0051604">
    <property type="term" value="P:protein maturation"/>
    <property type="evidence" value="ECO:0007669"/>
    <property type="project" value="TreeGrafter"/>
</dbReference>
<evidence type="ECO:0000256" key="1">
    <source>
        <dbReference type="ARBA" id="ARBA00006243"/>
    </source>
</evidence>
<dbReference type="EC" id="4.2.1.-" evidence="4"/>
<dbReference type="Pfam" id="PF02769">
    <property type="entry name" value="AIRS_C"/>
    <property type="match status" value="1"/>
</dbReference>
<dbReference type="InterPro" id="IPR036921">
    <property type="entry name" value="PurM-like_N_sf"/>
</dbReference>
<dbReference type="CDD" id="cd02197">
    <property type="entry name" value="HypE"/>
    <property type="match status" value="1"/>
</dbReference>
<dbReference type="InterPro" id="IPR036676">
    <property type="entry name" value="PurM-like_C_sf"/>
</dbReference>
<reference evidence="4" key="1">
    <citation type="submission" date="2019-08" db="EMBL/GenBank/DDBJ databases">
        <authorList>
            <person name="Kucharzyk K."/>
            <person name="Murdoch R.W."/>
            <person name="Higgins S."/>
            <person name="Loffler F."/>
        </authorList>
    </citation>
    <scope>NUCLEOTIDE SEQUENCE</scope>
</reference>
<dbReference type="SUPFAM" id="SSF56042">
    <property type="entry name" value="PurM C-terminal domain-like"/>
    <property type="match status" value="1"/>
</dbReference>
<dbReference type="PANTHER" id="PTHR30303:SF0">
    <property type="entry name" value="CARBAMOYL DEHYDRATASE HYPE"/>
    <property type="match status" value="1"/>
</dbReference>
<dbReference type="Pfam" id="PF00586">
    <property type="entry name" value="AIRS"/>
    <property type="match status" value="1"/>
</dbReference>
<dbReference type="InterPro" id="IPR010918">
    <property type="entry name" value="PurM-like_C_dom"/>
</dbReference>
<dbReference type="InterPro" id="IPR016188">
    <property type="entry name" value="PurM-like_N"/>
</dbReference>
<comment type="similarity">
    <text evidence="1">Belongs to the HypE family.</text>
</comment>
<dbReference type="PANTHER" id="PTHR30303">
    <property type="entry name" value="HYDROGENASE ISOENZYMES FORMATION PROTEIN HYPE"/>
    <property type="match status" value="1"/>
</dbReference>
<comment type="caution">
    <text evidence="4">The sequence shown here is derived from an EMBL/GenBank/DDBJ whole genome shotgun (WGS) entry which is preliminary data.</text>
</comment>
<keyword evidence="4" id="KW-0456">Lyase</keyword>
<organism evidence="4">
    <name type="scientific">bioreactor metagenome</name>
    <dbReference type="NCBI Taxonomy" id="1076179"/>
    <lineage>
        <taxon>unclassified sequences</taxon>
        <taxon>metagenomes</taxon>
        <taxon>ecological metagenomes</taxon>
    </lineage>
</organism>
<dbReference type="Gene3D" id="3.30.1330.10">
    <property type="entry name" value="PurM-like, N-terminal domain"/>
    <property type="match status" value="1"/>
</dbReference>
<dbReference type="GO" id="GO:0016829">
    <property type="term" value="F:lyase activity"/>
    <property type="evidence" value="ECO:0007669"/>
    <property type="project" value="UniProtKB-KW"/>
</dbReference>
<dbReference type="AlphaFoldDB" id="A0A644UWG4"/>
<protein>
    <submittedName>
        <fullName evidence="4">Carbamoyl dehydratase HypE</fullName>
        <ecNumber evidence="4">4.2.1.-</ecNumber>
    </submittedName>
</protein>
<dbReference type="InterPro" id="IPR011854">
    <property type="entry name" value="HypE"/>
</dbReference>
<feature type="domain" description="PurM-like N-terminal" evidence="2">
    <location>
        <begin position="42"/>
        <end position="154"/>
    </location>
</feature>
<evidence type="ECO:0000259" key="3">
    <source>
        <dbReference type="Pfam" id="PF02769"/>
    </source>
</evidence>
<feature type="domain" description="PurM-like C-terminal" evidence="3">
    <location>
        <begin position="169"/>
        <end position="319"/>
    </location>
</feature>
<name>A0A644UWG4_9ZZZZ</name>
<sequence length="341" mass="35309">MKKDTEVNMMHGAGGEVMGELLQTLTAFKNNNAGGIGLESLDDGSTFTVGGKTVVLTTDSHVVKPIFFPGGDIGRVAVSGTINDLSVMGARPIALTCAMIIEEGFPIADLEKIVASMDKTLGEVGASIITGDTKVVEKGSLDGIVINTAGVGVIEDEGFLIRDKNLTLGDKIIVSGTLGDHGLAIVSYREGFDLGDQLKSDVAPLWKMIEAAMKAAGNGNIHAMKDPTRGGFAACINEMAQKAGVKVVVSEDAMPIRESVASAGSLLGIDPLQVANEGKCVMGVAPEAAERVLAALKTHPYGKNAAIIGEVVKGSGVVMQTRIGGERFIEPPLGDPVPRVC</sequence>
<proteinExistence type="inferred from homology"/>
<accession>A0A644UWG4</accession>
<evidence type="ECO:0000259" key="2">
    <source>
        <dbReference type="Pfam" id="PF00586"/>
    </source>
</evidence>
<gene>
    <name evidence="4" type="primary">hypE_8</name>
    <name evidence="4" type="ORF">SDC9_29228</name>
</gene>